<reference evidence="1 2" key="1">
    <citation type="journal article" date="2017" name="Nature">
        <title>The Apostasia genome and the evolution of orchids.</title>
        <authorList>
            <person name="Zhang G.Q."/>
            <person name="Liu K.W."/>
            <person name="Li Z."/>
            <person name="Lohaus R."/>
            <person name="Hsiao Y.Y."/>
            <person name="Niu S.C."/>
            <person name="Wang J.Y."/>
            <person name="Lin Y.C."/>
            <person name="Xu Q."/>
            <person name="Chen L.J."/>
            <person name="Yoshida K."/>
            <person name="Fujiwara S."/>
            <person name="Wang Z.W."/>
            <person name="Zhang Y.Q."/>
            <person name="Mitsuda N."/>
            <person name="Wang M."/>
            <person name="Liu G.H."/>
            <person name="Pecoraro L."/>
            <person name="Huang H.X."/>
            <person name="Xiao X.J."/>
            <person name="Lin M."/>
            <person name="Wu X.Y."/>
            <person name="Wu W.L."/>
            <person name="Chen Y.Y."/>
            <person name="Chang S.B."/>
            <person name="Sakamoto S."/>
            <person name="Ohme-Takagi M."/>
            <person name="Yagi M."/>
            <person name="Zeng S.J."/>
            <person name="Shen C.Y."/>
            <person name="Yeh C.M."/>
            <person name="Luo Y.B."/>
            <person name="Tsai W.C."/>
            <person name="Van de Peer Y."/>
            <person name="Liu Z.J."/>
        </authorList>
    </citation>
    <scope>NUCLEOTIDE SEQUENCE [LARGE SCALE GENOMIC DNA]</scope>
    <source>
        <strain evidence="2">cv. Shenzhen</strain>
        <tissue evidence="1">Stem</tissue>
    </source>
</reference>
<dbReference type="STRING" id="1088818.A0A2I0AIE8"/>
<evidence type="ECO:0000313" key="1">
    <source>
        <dbReference type="EMBL" id="PKA55333.1"/>
    </source>
</evidence>
<protein>
    <submittedName>
        <fullName evidence="1">Uncharacterized protein</fullName>
    </submittedName>
</protein>
<accession>A0A2I0AIE8</accession>
<keyword evidence="2" id="KW-1185">Reference proteome</keyword>
<dbReference type="GO" id="GO:0042138">
    <property type="term" value="P:meiotic DNA double-strand break formation"/>
    <property type="evidence" value="ECO:0007669"/>
    <property type="project" value="InterPro"/>
</dbReference>
<dbReference type="PANTHER" id="PTHR37176:SF1">
    <property type="entry name" value="PROTEIN DOUBLE-STRAND BREAK FORMATION"/>
    <property type="match status" value="1"/>
</dbReference>
<dbReference type="InterPro" id="IPR044969">
    <property type="entry name" value="DFO"/>
</dbReference>
<evidence type="ECO:0000313" key="2">
    <source>
        <dbReference type="Proteomes" id="UP000236161"/>
    </source>
</evidence>
<dbReference type="PANTHER" id="PTHR37176">
    <property type="entry name" value="F10K1.23"/>
    <property type="match status" value="1"/>
</dbReference>
<gene>
    <name evidence="1" type="ORF">AXF42_Ash003971</name>
</gene>
<organism evidence="1 2">
    <name type="scientific">Apostasia shenzhenica</name>
    <dbReference type="NCBI Taxonomy" id="1088818"/>
    <lineage>
        <taxon>Eukaryota</taxon>
        <taxon>Viridiplantae</taxon>
        <taxon>Streptophyta</taxon>
        <taxon>Embryophyta</taxon>
        <taxon>Tracheophyta</taxon>
        <taxon>Spermatophyta</taxon>
        <taxon>Magnoliopsida</taxon>
        <taxon>Liliopsida</taxon>
        <taxon>Asparagales</taxon>
        <taxon>Orchidaceae</taxon>
        <taxon>Apostasioideae</taxon>
        <taxon>Apostasia</taxon>
    </lineage>
</organism>
<proteinExistence type="predicted"/>
<name>A0A2I0AIE8_9ASPA</name>
<dbReference type="EMBL" id="KZ451980">
    <property type="protein sequence ID" value="PKA55333.1"/>
    <property type="molecule type" value="Genomic_DNA"/>
</dbReference>
<dbReference type="Proteomes" id="UP000236161">
    <property type="component" value="Unassembled WGS sequence"/>
</dbReference>
<dbReference type="AlphaFoldDB" id="A0A2I0AIE8"/>
<sequence>MPEAISEQLSLFHSQIEKGRFSDVSLRLLESVLIAKDVRSLLAIRSSVQELLRSKAASVMDEVAGKTIDEKLRIADFFVKAFALVGDAESCLALRYEALVLRETKYHNRIDFRVSHEEWCTFAKDSFDSGYYSIALKGFDSALACFQSEKNMGRMTNDFHAKDHVIDVIKKLRDEAAVLISSSSVHSLSAKYLKRKATKDEQQCKILSTGSQHVASLIYRAGINRRNMHKLWQRQQQQLEVTGPSLNVQNVSAFHYFNE</sequence>
<dbReference type="OrthoDB" id="1925581at2759"/>